<reference evidence="3" key="1">
    <citation type="submission" date="2015-11" db="EMBL/GenBank/DDBJ databases">
        <authorList>
            <person name="Varghese N."/>
        </authorList>
    </citation>
    <scope>NUCLEOTIDE SEQUENCE [LARGE SCALE GENOMIC DNA]</scope>
    <source>
        <strain evidence="3">DSM 45899</strain>
    </source>
</reference>
<dbReference type="InterPro" id="IPR058739">
    <property type="entry name" value="NicX"/>
</dbReference>
<keyword evidence="2" id="KW-0031">Aminopeptidase</keyword>
<dbReference type="Pfam" id="PF26233">
    <property type="entry name" value="NicX"/>
    <property type="match status" value="1"/>
</dbReference>
<dbReference type="PANTHER" id="PTHR34448:SF1">
    <property type="entry name" value="BLL6088 PROTEIN"/>
    <property type="match status" value="1"/>
</dbReference>
<dbReference type="PANTHER" id="PTHR34448">
    <property type="entry name" value="AMINOPEPTIDASE"/>
    <property type="match status" value="1"/>
</dbReference>
<dbReference type="GO" id="GO:0046872">
    <property type="term" value="F:metal ion binding"/>
    <property type="evidence" value="ECO:0007669"/>
    <property type="project" value="UniProtKB-KW"/>
</dbReference>
<evidence type="ECO:0000313" key="2">
    <source>
        <dbReference type="EMBL" id="CUU55886.1"/>
    </source>
</evidence>
<dbReference type="AlphaFoldDB" id="A0A0S4QKR0"/>
<keyword evidence="2" id="KW-0645">Protease</keyword>
<protein>
    <submittedName>
        <fullName evidence="2">Leucyl aminopeptidase (Aminopeptidase T)</fullName>
    </submittedName>
</protein>
<dbReference type="EMBL" id="FAOZ01000006">
    <property type="protein sequence ID" value="CUU55886.1"/>
    <property type="molecule type" value="Genomic_DNA"/>
</dbReference>
<keyword evidence="3" id="KW-1185">Reference proteome</keyword>
<dbReference type="GO" id="GO:0004177">
    <property type="term" value="F:aminopeptidase activity"/>
    <property type="evidence" value="ECO:0007669"/>
    <property type="project" value="UniProtKB-KW"/>
</dbReference>
<name>A0A0S4QKR0_9ACTN</name>
<accession>A0A0S4QKR0</accession>
<keyword evidence="1" id="KW-0479">Metal-binding</keyword>
<dbReference type="SUPFAM" id="SSF144052">
    <property type="entry name" value="Thermophilic metalloprotease-like"/>
    <property type="match status" value="1"/>
</dbReference>
<gene>
    <name evidence="2" type="ORF">Ga0074812_106141</name>
</gene>
<evidence type="ECO:0000313" key="3">
    <source>
        <dbReference type="Proteomes" id="UP000198802"/>
    </source>
</evidence>
<organism evidence="2 3">
    <name type="scientific">Parafrankia irregularis</name>
    <dbReference type="NCBI Taxonomy" id="795642"/>
    <lineage>
        <taxon>Bacteria</taxon>
        <taxon>Bacillati</taxon>
        <taxon>Actinomycetota</taxon>
        <taxon>Actinomycetes</taxon>
        <taxon>Frankiales</taxon>
        <taxon>Frankiaceae</taxon>
        <taxon>Parafrankia</taxon>
    </lineage>
</organism>
<evidence type="ECO:0000256" key="1">
    <source>
        <dbReference type="ARBA" id="ARBA00022723"/>
    </source>
</evidence>
<sequence>MTPAAAPAPASVQATASPAPAVSAAAAAAVVPAATVANVLDRCLAVDRGEEVVLLTDAETDPAVVAALAAGIEERDAVCVIARVPRYQVPGSEPPSSVGALLAEAAAAIELTSTFVGSSTARQEASRAGTRYLAMPAVRASTFRAGGPLDVDFDELRRTVEVLAAAWAGADTYRITSPAGTDLAGSVRGRGGRALHGIAREPGAYMAPPDVEAGTAPVEGSTDGVVVIDADLLFMGVGPLPSPVALTFRAGELVDVAGEEAGRLTDMIDRVADPRMSNLAEVSVGLNPNGRVCGVAMETESTLGTAHIALGNSIAYGGTVAAAAHLDCVLRAATLYLDGRPVLVEGVLADDIAAG</sequence>
<dbReference type="Proteomes" id="UP000198802">
    <property type="component" value="Unassembled WGS sequence"/>
</dbReference>
<keyword evidence="2" id="KW-0378">Hydrolase</keyword>
<dbReference type="InterPro" id="IPR052170">
    <property type="entry name" value="M29_Exopeptidase"/>
</dbReference>
<proteinExistence type="predicted"/>